<dbReference type="VEuPathDB" id="TrichDB:TRFO_13618"/>
<protein>
    <submittedName>
        <fullName evidence="1">Cyclin, N-terminal domain containing protein</fullName>
    </submittedName>
</protein>
<dbReference type="EMBL" id="MLAK01000167">
    <property type="protein sequence ID" value="OHT15942.1"/>
    <property type="molecule type" value="Genomic_DNA"/>
</dbReference>
<keyword evidence="2" id="KW-1185">Reference proteome</keyword>
<dbReference type="AlphaFoldDB" id="A0A1J4L1W8"/>
<dbReference type="InterPro" id="IPR036915">
    <property type="entry name" value="Cyclin-like_sf"/>
</dbReference>
<dbReference type="RefSeq" id="XP_068369078.1">
    <property type="nucleotide sequence ID" value="XM_068497351.1"/>
</dbReference>
<evidence type="ECO:0000313" key="1">
    <source>
        <dbReference type="EMBL" id="OHT15942.1"/>
    </source>
</evidence>
<gene>
    <name evidence="1" type="ORF">TRFO_13618</name>
</gene>
<proteinExistence type="predicted"/>
<dbReference type="Gene3D" id="1.10.472.10">
    <property type="entry name" value="Cyclin-like"/>
    <property type="match status" value="1"/>
</dbReference>
<name>A0A1J4L1W8_9EUKA</name>
<sequence length="237" mass="27515">MTESQWTNDHRKYTWFIMVRMRLGFHANVNPTVGTAYVILQKYFSVKPNTEYKLYILIITAYLITFKNEDLKSDIRILFEQFLNCCRDYQTLCSPEKLVSIFGCNSIEPHPISSFEEKLVSECELEILEALDYEPHVELVYSYCDDHFLKYSPAIAPQVIGEIEKDFGAFFSAEEYTSLSLESVAAVIMHKHLCNREAPQETKEWIKNVLKKIGKEGCSQIASLYKRQTALLSLQHQ</sequence>
<dbReference type="SUPFAM" id="SSF47954">
    <property type="entry name" value="Cyclin-like"/>
    <property type="match status" value="1"/>
</dbReference>
<organism evidence="1 2">
    <name type="scientific">Tritrichomonas foetus</name>
    <dbReference type="NCBI Taxonomy" id="1144522"/>
    <lineage>
        <taxon>Eukaryota</taxon>
        <taxon>Metamonada</taxon>
        <taxon>Parabasalia</taxon>
        <taxon>Tritrichomonadida</taxon>
        <taxon>Tritrichomonadidae</taxon>
        <taxon>Tritrichomonas</taxon>
    </lineage>
</organism>
<comment type="caution">
    <text evidence="1">The sequence shown here is derived from an EMBL/GenBank/DDBJ whole genome shotgun (WGS) entry which is preliminary data.</text>
</comment>
<reference evidence="1" key="1">
    <citation type="submission" date="2016-10" db="EMBL/GenBank/DDBJ databases">
        <authorList>
            <person name="Benchimol M."/>
            <person name="Almeida L.G."/>
            <person name="Vasconcelos A.T."/>
            <person name="Perreira-Neves A."/>
            <person name="Rosa I.A."/>
            <person name="Tasca T."/>
            <person name="Bogo M.R."/>
            <person name="de Souza W."/>
        </authorList>
    </citation>
    <scope>NUCLEOTIDE SEQUENCE [LARGE SCALE GENOMIC DNA]</scope>
    <source>
        <strain evidence="1">K</strain>
    </source>
</reference>
<dbReference type="Proteomes" id="UP000179807">
    <property type="component" value="Unassembled WGS sequence"/>
</dbReference>
<evidence type="ECO:0000313" key="2">
    <source>
        <dbReference type="Proteomes" id="UP000179807"/>
    </source>
</evidence>
<accession>A0A1J4L1W8</accession>
<dbReference type="GeneID" id="94832055"/>